<dbReference type="PROSITE" id="PS50011">
    <property type="entry name" value="PROTEIN_KINASE_DOM"/>
    <property type="match status" value="1"/>
</dbReference>
<reference evidence="2 3" key="1">
    <citation type="submission" date="2020-03" db="EMBL/GenBank/DDBJ databases">
        <authorList>
            <person name="Zhu W."/>
        </authorList>
    </citation>
    <scope>NUCLEOTIDE SEQUENCE [LARGE SCALE GENOMIC DNA]</scope>
    <source>
        <strain evidence="2 3">323-1</strain>
    </source>
</reference>
<keyword evidence="2" id="KW-0808">Transferase</keyword>
<dbReference type="AlphaFoldDB" id="A0A6G8S018"/>
<dbReference type="KEGG" id="asha:G8E00_10090"/>
<dbReference type="PANTHER" id="PTHR44167">
    <property type="entry name" value="OVARIAN-SPECIFIC SERINE/THREONINE-PROTEIN KINASE LOK-RELATED"/>
    <property type="match status" value="1"/>
</dbReference>
<proteinExistence type="predicted"/>
<sequence>MKLNLEQLENLKFHDVQNVRRQDFGRRIYQFEIQHQRYWLKLHLKDHYQDGEQSLRHELNIYQVLNQLQPNLLLPFQNISHADLGHLLCHAHNADLQQNQNKVPYTESQYIEQGIILADSAALFSLSPEQLNRETIIHILICSLDAVSCMHQAGFIHGDLKVEHFRTHSNRTCLIDFEQTCLIENAHLMKNTATPRYMAPELFHGQPKTVQSDIYALAIIWFEWLTQQKIRLKSYLDWAKWHCQTFNGDLVDKYGFLNNILSAMLEKNKVNRCANIYQIKQILSRNV</sequence>
<accession>A0A6G8S018</accession>
<dbReference type="SUPFAM" id="SSF56112">
    <property type="entry name" value="Protein kinase-like (PK-like)"/>
    <property type="match status" value="1"/>
</dbReference>
<dbReference type="SMART" id="SM00220">
    <property type="entry name" value="S_TKc"/>
    <property type="match status" value="1"/>
</dbReference>
<feature type="domain" description="Protein kinase" evidence="1">
    <location>
        <begin position="13"/>
        <end position="287"/>
    </location>
</feature>
<dbReference type="EMBL" id="CP049801">
    <property type="protein sequence ID" value="QIO07497.1"/>
    <property type="molecule type" value="Genomic_DNA"/>
</dbReference>
<dbReference type="GO" id="GO:0005524">
    <property type="term" value="F:ATP binding"/>
    <property type="evidence" value="ECO:0007669"/>
    <property type="project" value="InterPro"/>
</dbReference>
<dbReference type="InterPro" id="IPR000719">
    <property type="entry name" value="Prot_kinase_dom"/>
</dbReference>
<dbReference type="Pfam" id="PF00069">
    <property type="entry name" value="Pkinase"/>
    <property type="match status" value="1"/>
</dbReference>
<gene>
    <name evidence="2" type="ORF">G8E00_10090</name>
</gene>
<dbReference type="GO" id="GO:0005737">
    <property type="term" value="C:cytoplasm"/>
    <property type="evidence" value="ECO:0007669"/>
    <property type="project" value="TreeGrafter"/>
</dbReference>
<evidence type="ECO:0000313" key="3">
    <source>
        <dbReference type="Proteomes" id="UP000502297"/>
    </source>
</evidence>
<keyword evidence="3" id="KW-1185">Reference proteome</keyword>
<dbReference type="Proteomes" id="UP000502297">
    <property type="component" value="Chromosome"/>
</dbReference>
<dbReference type="InterPro" id="IPR011009">
    <property type="entry name" value="Kinase-like_dom_sf"/>
</dbReference>
<dbReference type="Gene3D" id="1.10.510.10">
    <property type="entry name" value="Transferase(Phosphotransferase) domain 1"/>
    <property type="match status" value="1"/>
</dbReference>
<name>A0A6G8S018_9GAMM</name>
<evidence type="ECO:0000313" key="2">
    <source>
        <dbReference type="EMBL" id="QIO07497.1"/>
    </source>
</evidence>
<dbReference type="GO" id="GO:0004674">
    <property type="term" value="F:protein serine/threonine kinase activity"/>
    <property type="evidence" value="ECO:0007669"/>
    <property type="project" value="TreeGrafter"/>
</dbReference>
<evidence type="ECO:0000259" key="1">
    <source>
        <dbReference type="PROSITE" id="PS50011"/>
    </source>
</evidence>
<keyword evidence="2" id="KW-0418">Kinase</keyword>
<organism evidence="2 3">
    <name type="scientific">Acinetobacter shaoyimingii</name>
    <dbReference type="NCBI Taxonomy" id="2715164"/>
    <lineage>
        <taxon>Bacteria</taxon>
        <taxon>Pseudomonadati</taxon>
        <taxon>Pseudomonadota</taxon>
        <taxon>Gammaproteobacteria</taxon>
        <taxon>Moraxellales</taxon>
        <taxon>Moraxellaceae</taxon>
        <taxon>Acinetobacter</taxon>
    </lineage>
</organism>
<dbReference type="PANTHER" id="PTHR44167:SF18">
    <property type="entry name" value="PROTEIN KINASE DOMAIN-CONTAINING PROTEIN"/>
    <property type="match status" value="1"/>
</dbReference>
<protein>
    <submittedName>
        <fullName evidence="2">Protein kinase</fullName>
    </submittedName>
</protein>